<feature type="compositionally biased region" description="Basic and acidic residues" evidence="1">
    <location>
        <begin position="46"/>
        <end position="70"/>
    </location>
</feature>
<dbReference type="SUPFAM" id="SSF47240">
    <property type="entry name" value="Ferritin-like"/>
    <property type="match status" value="1"/>
</dbReference>
<dbReference type="PROSITE" id="PS51257">
    <property type="entry name" value="PROKAR_LIPOPROTEIN"/>
    <property type="match status" value="1"/>
</dbReference>
<dbReference type="Pfam" id="PF02915">
    <property type="entry name" value="Rubrerythrin"/>
    <property type="match status" value="1"/>
</dbReference>
<dbReference type="PROSITE" id="PS50905">
    <property type="entry name" value="FERRITIN_LIKE"/>
    <property type="match status" value="1"/>
</dbReference>
<comment type="caution">
    <text evidence="3">The sequence shown here is derived from an EMBL/GenBank/DDBJ whole genome shotgun (WGS) entry which is preliminary data.</text>
</comment>
<organism evidence="3">
    <name type="scientific">mine drainage metagenome</name>
    <dbReference type="NCBI Taxonomy" id="410659"/>
    <lineage>
        <taxon>unclassified sequences</taxon>
        <taxon>metagenomes</taxon>
        <taxon>ecological metagenomes</taxon>
    </lineage>
</organism>
<dbReference type="EMBL" id="MLJW01000220">
    <property type="protein sequence ID" value="OIQ92879.1"/>
    <property type="molecule type" value="Genomic_DNA"/>
</dbReference>
<dbReference type="GO" id="GO:0016692">
    <property type="term" value="F:NADH peroxidase activity"/>
    <property type="evidence" value="ECO:0007669"/>
    <property type="project" value="UniProtKB-EC"/>
</dbReference>
<dbReference type="CDD" id="cd01041">
    <property type="entry name" value="Rubrerythrin"/>
    <property type="match status" value="1"/>
</dbReference>
<dbReference type="AlphaFoldDB" id="A0A1J5RLM0"/>
<dbReference type="InterPro" id="IPR052753">
    <property type="entry name" value="Rbr2/Nigerythrin"/>
</dbReference>
<evidence type="ECO:0000259" key="2">
    <source>
        <dbReference type="PROSITE" id="PS50905"/>
    </source>
</evidence>
<evidence type="ECO:0000256" key="1">
    <source>
        <dbReference type="SAM" id="MobiDB-lite"/>
    </source>
</evidence>
<dbReference type="InterPro" id="IPR009040">
    <property type="entry name" value="Ferritin-like_diiron"/>
</dbReference>
<sequence length="266" mass="28901">MNKLLIIPAAVLTIGSFFLTSCGNANTDATMKSPVQNNADTATQKVNKENGENEGKENEAKENEKDEKTSIAKPASYITGTDVNAKTTENLQTAFKGETTASAKYAAYSKKAEQEGYHQIALLFKAASISENIHANNHKSVLQESGVSVPIIKPEFTVKTTKENLQDAIAGETYEVTTMYPEFLTAANAAGNQLAMISLNYAYKTEKKHKVFYEAALNALQNNSMKTLSTVFYVCPTCGNTYETTAPARCGISMTKGEKFIKITSL</sequence>
<keyword evidence="3" id="KW-0575">Peroxidase</keyword>
<dbReference type="PANTHER" id="PTHR33746">
    <property type="entry name" value="RUBRERYTHRIN"/>
    <property type="match status" value="1"/>
</dbReference>
<protein>
    <submittedName>
        <fullName evidence="3">Rubrerythrin-2</fullName>
        <ecNumber evidence="3">1.11.1.1</ecNumber>
    </submittedName>
</protein>
<gene>
    <name evidence="3" type="primary">rbr2_2</name>
    <name evidence="3" type="ORF">GALL_251740</name>
</gene>
<evidence type="ECO:0000313" key="3">
    <source>
        <dbReference type="EMBL" id="OIQ92879.1"/>
    </source>
</evidence>
<dbReference type="InterPro" id="IPR009078">
    <property type="entry name" value="Ferritin-like_SF"/>
</dbReference>
<accession>A0A1J5RLM0</accession>
<proteinExistence type="predicted"/>
<dbReference type="PANTHER" id="PTHR33746:SF4">
    <property type="entry name" value="RUBRERYTHRIN"/>
    <property type="match status" value="1"/>
</dbReference>
<dbReference type="InterPro" id="IPR003251">
    <property type="entry name" value="Rr_diiron-bd_dom"/>
</dbReference>
<dbReference type="EC" id="1.11.1.1" evidence="3"/>
<dbReference type="Gene3D" id="1.20.1260.10">
    <property type="match status" value="1"/>
</dbReference>
<dbReference type="InterPro" id="IPR012347">
    <property type="entry name" value="Ferritin-like"/>
</dbReference>
<reference evidence="3" key="1">
    <citation type="submission" date="2016-10" db="EMBL/GenBank/DDBJ databases">
        <title>Sequence of Gallionella enrichment culture.</title>
        <authorList>
            <person name="Poehlein A."/>
            <person name="Muehling M."/>
            <person name="Daniel R."/>
        </authorList>
    </citation>
    <scope>NUCLEOTIDE SEQUENCE</scope>
</reference>
<feature type="region of interest" description="Disordered" evidence="1">
    <location>
        <begin position="31"/>
        <end position="75"/>
    </location>
</feature>
<dbReference type="GO" id="GO:0046872">
    <property type="term" value="F:metal ion binding"/>
    <property type="evidence" value="ECO:0007669"/>
    <property type="project" value="InterPro"/>
</dbReference>
<feature type="compositionally biased region" description="Polar residues" evidence="1">
    <location>
        <begin position="31"/>
        <end position="45"/>
    </location>
</feature>
<name>A0A1J5RLM0_9ZZZZ</name>
<feature type="domain" description="Ferritin-like diiron" evidence="2">
    <location>
        <begin position="81"/>
        <end position="224"/>
    </location>
</feature>
<keyword evidence="3" id="KW-0560">Oxidoreductase</keyword>